<dbReference type="GO" id="GO:0009055">
    <property type="term" value="F:electron transfer activity"/>
    <property type="evidence" value="ECO:0007669"/>
    <property type="project" value="InterPro"/>
</dbReference>
<feature type="transmembrane region" description="Helical" evidence="10">
    <location>
        <begin position="343"/>
        <end position="362"/>
    </location>
</feature>
<dbReference type="Pfam" id="PF00033">
    <property type="entry name" value="Cytochrome_B"/>
    <property type="match status" value="1"/>
</dbReference>
<feature type="transmembrane region" description="Helical" evidence="10">
    <location>
        <begin position="374"/>
        <end position="400"/>
    </location>
</feature>
<evidence type="ECO:0000259" key="11">
    <source>
        <dbReference type="PROSITE" id="PS51002"/>
    </source>
</evidence>
<comment type="caution">
    <text evidence="13">The sequence shown here is derived from an EMBL/GenBank/DDBJ whole genome shotgun (WGS) entry which is preliminary data.</text>
</comment>
<evidence type="ECO:0000256" key="5">
    <source>
        <dbReference type="ARBA" id="ARBA00022723"/>
    </source>
</evidence>
<dbReference type="RefSeq" id="WP_170144717.1">
    <property type="nucleotide sequence ID" value="NZ_RCCJ01000001.1"/>
</dbReference>
<evidence type="ECO:0000313" key="13">
    <source>
        <dbReference type="EMBL" id="RLJ69984.1"/>
    </source>
</evidence>
<dbReference type="AlphaFoldDB" id="A0A497XNW2"/>
<proteinExistence type="predicted"/>
<dbReference type="Pfam" id="PF00032">
    <property type="entry name" value="Cytochrom_B_C"/>
    <property type="match status" value="1"/>
</dbReference>
<dbReference type="GO" id="GO:0016491">
    <property type="term" value="F:oxidoreductase activity"/>
    <property type="evidence" value="ECO:0007669"/>
    <property type="project" value="InterPro"/>
</dbReference>
<evidence type="ECO:0000256" key="10">
    <source>
        <dbReference type="SAM" id="Phobius"/>
    </source>
</evidence>
<evidence type="ECO:0000256" key="7">
    <source>
        <dbReference type="ARBA" id="ARBA00022989"/>
    </source>
</evidence>
<feature type="domain" description="Cytochrome b/b6 C-terminal region profile" evidence="12">
    <location>
        <begin position="234"/>
        <end position="403"/>
    </location>
</feature>
<evidence type="ECO:0000313" key="14">
    <source>
        <dbReference type="Proteomes" id="UP000267841"/>
    </source>
</evidence>
<keyword evidence="8" id="KW-0408">Iron</keyword>
<keyword evidence="5" id="KW-0479">Metal-binding</keyword>
<accession>A0A497XNW2</accession>
<dbReference type="GO" id="GO:0046872">
    <property type="term" value="F:metal ion binding"/>
    <property type="evidence" value="ECO:0007669"/>
    <property type="project" value="UniProtKB-KW"/>
</dbReference>
<evidence type="ECO:0000256" key="3">
    <source>
        <dbReference type="ARBA" id="ARBA00022617"/>
    </source>
</evidence>
<keyword evidence="7 10" id="KW-1133">Transmembrane helix</keyword>
<evidence type="ECO:0000256" key="8">
    <source>
        <dbReference type="ARBA" id="ARBA00023004"/>
    </source>
</evidence>
<dbReference type="EMBL" id="RCCJ01000001">
    <property type="protein sequence ID" value="RLJ69984.1"/>
    <property type="molecule type" value="Genomic_DNA"/>
</dbReference>
<feature type="transmembrane region" description="Helical" evidence="10">
    <location>
        <begin position="196"/>
        <end position="218"/>
    </location>
</feature>
<dbReference type="Proteomes" id="UP000267841">
    <property type="component" value="Unassembled WGS sequence"/>
</dbReference>
<evidence type="ECO:0000256" key="1">
    <source>
        <dbReference type="ARBA" id="ARBA00004141"/>
    </source>
</evidence>
<gene>
    <name evidence="13" type="ORF">BCF55_0245</name>
</gene>
<dbReference type="SUPFAM" id="SSF81648">
    <property type="entry name" value="a domain/subunit of cytochrome bc1 complex (Ubiquinol-cytochrome c reductase)"/>
    <property type="match status" value="1"/>
</dbReference>
<feature type="transmembrane region" description="Helical" evidence="10">
    <location>
        <begin position="257"/>
        <end position="275"/>
    </location>
</feature>
<dbReference type="InterPro" id="IPR027387">
    <property type="entry name" value="Cytb/b6-like_sf"/>
</dbReference>
<feature type="domain" description="Cytochrome b/b6 N-terminal region profile" evidence="11">
    <location>
        <begin position="5"/>
        <end position="228"/>
    </location>
</feature>
<feature type="transmembrane region" description="Helical" evidence="10">
    <location>
        <begin position="312"/>
        <end position="331"/>
    </location>
</feature>
<evidence type="ECO:0000256" key="6">
    <source>
        <dbReference type="ARBA" id="ARBA00022982"/>
    </source>
</evidence>
<protein>
    <submittedName>
        <fullName evidence="13">Ubiquinol-cytochrome c reductase cytochrome b subunit</fullName>
    </submittedName>
</protein>
<comment type="subcellular location">
    <subcellularLocation>
        <location evidence="1">Membrane</location>
        <topology evidence="1">Multi-pass membrane protein</topology>
    </subcellularLocation>
</comment>
<keyword evidence="6" id="KW-0249">Electron transport</keyword>
<keyword evidence="14" id="KW-1185">Reference proteome</keyword>
<feature type="transmembrane region" description="Helical" evidence="10">
    <location>
        <begin position="88"/>
        <end position="112"/>
    </location>
</feature>
<dbReference type="InterPro" id="IPR005798">
    <property type="entry name" value="Cyt_b/b6_C"/>
</dbReference>
<evidence type="ECO:0000256" key="9">
    <source>
        <dbReference type="ARBA" id="ARBA00023136"/>
    </source>
</evidence>
<keyword evidence="9 10" id="KW-0472">Membrane</keyword>
<dbReference type="SUPFAM" id="SSF81342">
    <property type="entry name" value="Transmembrane di-heme cytochromes"/>
    <property type="match status" value="1"/>
</dbReference>
<evidence type="ECO:0000256" key="2">
    <source>
        <dbReference type="ARBA" id="ARBA00022448"/>
    </source>
</evidence>
<dbReference type="Gene3D" id="1.20.810.10">
    <property type="entry name" value="Cytochrome Bc1 Complex, Chain C"/>
    <property type="match status" value="1"/>
</dbReference>
<evidence type="ECO:0000259" key="12">
    <source>
        <dbReference type="PROSITE" id="PS51003"/>
    </source>
</evidence>
<keyword evidence="2" id="KW-0813">Transport</keyword>
<name>A0A497XNW2_9AQUI</name>
<feature type="transmembrane region" description="Helical" evidence="10">
    <location>
        <begin position="36"/>
        <end position="60"/>
    </location>
</feature>
<dbReference type="PANTHER" id="PTHR19271:SF16">
    <property type="entry name" value="CYTOCHROME B"/>
    <property type="match status" value="1"/>
</dbReference>
<sequence length="407" mass="46973">MIRRIVDWIDERAHVRDLYREQMVEYKVPKNLTFPYVFGVLALTTFAIQIISGIILIMYYKPIIAHAFDSANYTIMKEVSFGWLFRHIHAAGANFFLAIVYLHMFTGIYYNAYKKPRELVWIIGWVIYFVLLITALTGYLLPWGQLSYWGTVVTTEIPASLADAPFLKGIFSAIGETISLWMKGGYKLEDLALGRFFGLHVLLLPLILLALVGIHLFLVRAAGISNPEGYEIDKKAEPEKVVPFHPYMTLKEGAYTMWYLALFFFFVFFYMHHFLPADNFEPADPLKTPPHIAPEWYLLGFYEVFRSIPSKFWGFIAFNLILLLLLLLPFLDFSPIKSARRRPLFFIMFLVFLFSSMVLTVLGTMAPTPTNAQLGMLFTALVFLFFLSLPVISFLEWGWYKARGGRS</sequence>
<dbReference type="PROSITE" id="PS51003">
    <property type="entry name" value="CYTB_CTER"/>
    <property type="match status" value="1"/>
</dbReference>
<dbReference type="InterPro" id="IPR005797">
    <property type="entry name" value="Cyt_b/b6_N"/>
</dbReference>
<dbReference type="PROSITE" id="PS51002">
    <property type="entry name" value="CYTB_NTER"/>
    <property type="match status" value="1"/>
</dbReference>
<dbReference type="InterPro" id="IPR036150">
    <property type="entry name" value="Cyt_b/b6_C_sf"/>
</dbReference>
<dbReference type="GO" id="GO:0022904">
    <property type="term" value="P:respiratory electron transport chain"/>
    <property type="evidence" value="ECO:0007669"/>
    <property type="project" value="InterPro"/>
</dbReference>
<evidence type="ECO:0000256" key="4">
    <source>
        <dbReference type="ARBA" id="ARBA00022692"/>
    </source>
</evidence>
<keyword evidence="4 10" id="KW-0812">Transmembrane</keyword>
<keyword evidence="3" id="KW-0349">Heme</keyword>
<dbReference type="GO" id="GO:0016020">
    <property type="term" value="C:membrane"/>
    <property type="evidence" value="ECO:0007669"/>
    <property type="project" value="UniProtKB-SubCell"/>
</dbReference>
<reference evidence="13 14" key="1">
    <citation type="submission" date="2018-10" db="EMBL/GenBank/DDBJ databases">
        <title>Genomic Encyclopedia of Archaeal and Bacterial Type Strains, Phase II (KMG-II): from individual species to whole genera.</title>
        <authorList>
            <person name="Goeker M."/>
        </authorList>
    </citation>
    <scope>NUCLEOTIDE SEQUENCE [LARGE SCALE GENOMIC DNA]</scope>
    <source>
        <strain evidence="13 14">DSM 16510</strain>
    </source>
</reference>
<organism evidence="13 14">
    <name type="scientific">Hydrogenivirga caldilitoris</name>
    <dbReference type="NCBI Taxonomy" id="246264"/>
    <lineage>
        <taxon>Bacteria</taxon>
        <taxon>Pseudomonadati</taxon>
        <taxon>Aquificota</taxon>
        <taxon>Aquificia</taxon>
        <taxon>Aquificales</taxon>
        <taxon>Aquificaceae</taxon>
        <taxon>Hydrogenivirga</taxon>
    </lineage>
</organism>
<feature type="transmembrane region" description="Helical" evidence="10">
    <location>
        <begin position="119"/>
        <end position="141"/>
    </location>
</feature>
<dbReference type="PANTHER" id="PTHR19271">
    <property type="entry name" value="CYTOCHROME B"/>
    <property type="match status" value="1"/>
</dbReference>
<dbReference type="InterPro" id="IPR016174">
    <property type="entry name" value="Di-haem_cyt_TM"/>
</dbReference>